<dbReference type="OrthoDB" id="7053339at2"/>
<dbReference type="SUPFAM" id="SSF48452">
    <property type="entry name" value="TPR-like"/>
    <property type="match status" value="1"/>
</dbReference>
<keyword evidence="4" id="KW-1003">Cell membrane</keyword>
<dbReference type="Gene3D" id="1.25.40.10">
    <property type="entry name" value="Tetratricopeptide repeat domain"/>
    <property type="match status" value="1"/>
</dbReference>
<name>A0A0B4XJJ2_9GAMM</name>
<organism evidence="12 13">
    <name type="scientific">Isoalcanivorax pacificus W11-5</name>
    <dbReference type="NCBI Taxonomy" id="391936"/>
    <lineage>
        <taxon>Bacteria</taxon>
        <taxon>Pseudomonadati</taxon>
        <taxon>Pseudomonadota</taxon>
        <taxon>Gammaproteobacteria</taxon>
        <taxon>Oceanospirillales</taxon>
        <taxon>Alcanivoracaceae</taxon>
        <taxon>Isoalcanivorax</taxon>
    </lineage>
</organism>
<evidence type="ECO:0000313" key="12">
    <source>
        <dbReference type="EMBL" id="AJD46860.1"/>
    </source>
</evidence>
<dbReference type="GO" id="GO:0042168">
    <property type="term" value="P:heme metabolic process"/>
    <property type="evidence" value="ECO:0007669"/>
    <property type="project" value="InterPro"/>
</dbReference>
<evidence type="ECO:0000256" key="9">
    <source>
        <dbReference type="ARBA" id="ARBA00023244"/>
    </source>
</evidence>
<dbReference type="STRING" id="391936.S7S_02190"/>
<evidence type="ECO:0000256" key="5">
    <source>
        <dbReference type="ARBA" id="ARBA00022519"/>
    </source>
</evidence>
<evidence type="ECO:0000313" key="13">
    <source>
        <dbReference type="Proteomes" id="UP000006764"/>
    </source>
</evidence>
<accession>A0A0B4XJJ2</accession>
<evidence type="ECO:0000256" key="4">
    <source>
        <dbReference type="ARBA" id="ARBA00022475"/>
    </source>
</evidence>
<evidence type="ECO:0000256" key="1">
    <source>
        <dbReference type="ARBA" id="ARBA00002962"/>
    </source>
</evidence>
<feature type="domain" description="HemY N-terminal" evidence="11">
    <location>
        <begin position="31"/>
        <end position="136"/>
    </location>
</feature>
<dbReference type="UniPathway" id="UPA00252"/>
<evidence type="ECO:0000256" key="3">
    <source>
        <dbReference type="ARBA" id="ARBA00004744"/>
    </source>
</evidence>
<comment type="pathway">
    <text evidence="3">Porphyrin-containing compound metabolism; protoheme biosynthesis.</text>
</comment>
<keyword evidence="13" id="KW-1185">Reference proteome</keyword>
<dbReference type="GO" id="GO:0005886">
    <property type="term" value="C:plasma membrane"/>
    <property type="evidence" value="ECO:0007669"/>
    <property type="project" value="UniProtKB-SubCell"/>
</dbReference>
<dbReference type="InterPro" id="IPR010817">
    <property type="entry name" value="HemY_N"/>
</dbReference>
<dbReference type="Pfam" id="PF07219">
    <property type="entry name" value="HemY_N"/>
    <property type="match status" value="1"/>
</dbReference>
<protein>
    <submittedName>
        <fullName evidence="12">HemY protein</fullName>
    </submittedName>
</protein>
<dbReference type="InterPro" id="IPR011990">
    <property type="entry name" value="TPR-like_helical_dom_sf"/>
</dbReference>
<comment type="function">
    <text evidence="1">Involved in a late step of protoheme IX synthesis.</text>
</comment>
<dbReference type="GO" id="GO:0006779">
    <property type="term" value="P:porphyrin-containing compound biosynthetic process"/>
    <property type="evidence" value="ECO:0007669"/>
    <property type="project" value="UniProtKB-KW"/>
</dbReference>
<keyword evidence="6 10" id="KW-0812">Transmembrane</keyword>
<dbReference type="AlphaFoldDB" id="A0A0B4XJJ2"/>
<keyword evidence="9" id="KW-0627">Porphyrin biosynthesis</keyword>
<dbReference type="KEGG" id="apac:S7S_02190"/>
<evidence type="ECO:0000256" key="7">
    <source>
        <dbReference type="ARBA" id="ARBA00022989"/>
    </source>
</evidence>
<dbReference type="RefSeq" id="WP_008739401.1">
    <property type="nucleotide sequence ID" value="NZ_CP004387.1"/>
</dbReference>
<dbReference type="NCBIfam" id="TIGR00540">
    <property type="entry name" value="TPR_hemY_coli"/>
    <property type="match status" value="1"/>
</dbReference>
<keyword evidence="8 10" id="KW-0472">Membrane</keyword>
<keyword evidence="5" id="KW-0997">Cell inner membrane</keyword>
<feature type="transmembrane region" description="Helical" evidence="10">
    <location>
        <begin position="44"/>
        <end position="74"/>
    </location>
</feature>
<dbReference type="InterPro" id="IPR005254">
    <property type="entry name" value="Heme_biosyn_assoc_TPR_pro"/>
</dbReference>
<keyword evidence="7 10" id="KW-1133">Transmembrane helix</keyword>
<dbReference type="HOGENOM" id="CLU_037501_2_1_6"/>
<evidence type="ECO:0000256" key="2">
    <source>
        <dbReference type="ARBA" id="ARBA00004429"/>
    </source>
</evidence>
<comment type="subcellular location">
    <subcellularLocation>
        <location evidence="2">Cell inner membrane</location>
        <topology evidence="2">Multi-pass membrane protein</topology>
    </subcellularLocation>
</comment>
<evidence type="ECO:0000256" key="6">
    <source>
        <dbReference type="ARBA" id="ARBA00022692"/>
    </source>
</evidence>
<dbReference type="EMBL" id="CP004387">
    <property type="protein sequence ID" value="AJD46860.1"/>
    <property type="molecule type" value="Genomic_DNA"/>
</dbReference>
<evidence type="ECO:0000259" key="11">
    <source>
        <dbReference type="Pfam" id="PF07219"/>
    </source>
</evidence>
<proteinExistence type="predicted"/>
<evidence type="ECO:0000256" key="10">
    <source>
        <dbReference type="SAM" id="Phobius"/>
    </source>
</evidence>
<dbReference type="Proteomes" id="UP000006764">
    <property type="component" value="Chromosome"/>
</dbReference>
<sequence>MKRRLLVLFVIFAAALALALWLGNFLLREPGYVLIVRGRTELETSLAFLVLVLLAGAFALVLLTVLAGPLWQLLTPASWSHWRRRRAGSLRLQNGLLALAAGHWREAEEQLRAAANQTDWPLPALLAAAVAARQRGDGDAERYWLRNASDFPRGRLPAALLAARFALTDNNPTRARELLDAERPRHGDSPVLLQLLAEAYSRAGDWAAVCELIPTLRRLSLDANLDLRERRAWHARMRQAATQPGFTDAAQRRESLHRLWKKMPAELRHEPQLRAQYAGYLAQLEDGAGALKIVTGELDKRWDDGLPAVLEAINDVPPEQLLTRLERWLQERPGNQVLLLTAGRVALKAKLWGKARSFFETAAQSGSGTAMAELARLYDALGDEPRARDMLHRQLGVQRQQLPSLPLPERGRTSDV</sequence>
<evidence type="ECO:0000256" key="8">
    <source>
        <dbReference type="ARBA" id="ARBA00023136"/>
    </source>
</evidence>
<reference evidence="12 13" key="1">
    <citation type="journal article" date="2012" name="J. Bacteriol.">
        <title>Genome sequence of an alkane-degrading bacterium, Alcanivorax pacificus type strain W11-5, isolated from deep sea sediment.</title>
        <authorList>
            <person name="Lai Q."/>
            <person name="Shao Z."/>
        </authorList>
    </citation>
    <scope>NUCLEOTIDE SEQUENCE [LARGE SCALE GENOMIC DNA]</scope>
    <source>
        <strain evidence="12 13">W11-5</strain>
    </source>
</reference>
<gene>
    <name evidence="12" type="ORF">S7S_02190</name>
</gene>